<keyword evidence="1" id="KW-0449">Lipoprotein</keyword>
<name>A0A1H5Y7Y5_9FLAO</name>
<dbReference type="OrthoDB" id="982482at2"/>
<accession>A0A1H5Y7Y5</accession>
<dbReference type="Proteomes" id="UP000236738">
    <property type="component" value="Unassembled WGS sequence"/>
</dbReference>
<dbReference type="EMBL" id="FNUS01000003">
    <property type="protein sequence ID" value="SEG19942.1"/>
    <property type="molecule type" value="Genomic_DNA"/>
</dbReference>
<dbReference type="RefSeq" id="WP_103913660.1">
    <property type="nucleotide sequence ID" value="NZ_FNUS01000003.1"/>
</dbReference>
<keyword evidence="2" id="KW-1185">Reference proteome</keyword>
<gene>
    <name evidence="1" type="ORF">SAMN05421847_1707</name>
</gene>
<proteinExistence type="predicted"/>
<dbReference type="NCBIfam" id="TIGR03511">
    <property type="entry name" value="GldH_lipo"/>
    <property type="match status" value="1"/>
</dbReference>
<evidence type="ECO:0000313" key="1">
    <source>
        <dbReference type="EMBL" id="SEG19942.1"/>
    </source>
</evidence>
<reference evidence="2" key="1">
    <citation type="submission" date="2016-10" db="EMBL/GenBank/DDBJ databases">
        <authorList>
            <person name="Varghese N."/>
            <person name="Submissions S."/>
        </authorList>
    </citation>
    <scope>NUCLEOTIDE SEQUENCE [LARGE SCALE GENOMIC DNA]</scope>
    <source>
        <strain evidence="2">DSM 21580</strain>
    </source>
</reference>
<evidence type="ECO:0000313" key="2">
    <source>
        <dbReference type="Proteomes" id="UP000236738"/>
    </source>
</evidence>
<dbReference type="PROSITE" id="PS51257">
    <property type="entry name" value="PROKAR_LIPOPROTEIN"/>
    <property type="match status" value="1"/>
</dbReference>
<sequence length="153" mass="17630">MLKNGSFVFLILILFSCSKENSQTYITNINGSWNKKQTQKIQFKIDDAQNPKNIIFVVRNNDDYPYSNLRLIVNFESPNKKSVTDTLNYILAKPNGEWLGTGFGETKEILFQYKMNYKLPENGLYKISVKQAMRKDILPGIEDLGLKIEQAKP</sequence>
<dbReference type="AlphaFoldDB" id="A0A1H5Y7Y5"/>
<protein>
    <submittedName>
        <fullName evidence="1">Gliding motility-associated lipoprotein GldH</fullName>
    </submittedName>
</protein>
<dbReference type="Pfam" id="PF14109">
    <property type="entry name" value="GldH_lipo"/>
    <property type="match status" value="1"/>
</dbReference>
<dbReference type="InterPro" id="IPR020018">
    <property type="entry name" value="Motility-assoc_lipoprot_GldH"/>
</dbReference>
<organism evidence="1 2">
    <name type="scientific">Halpernia humi</name>
    <dbReference type="NCBI Taxonomy" id="493375"/>
    <lineage>
        <taxon>Bacteria</taxon>
        <taxon>Pseudomonadati</taxon>
        <taxon>Bacteroidota</taxon>
        <taxon>Flavobacteriia</taxon>
        <taxon>Flavobacteriales</taxon>
        <taxon>Weeksellaceae</taxon>
        <taxon>Chryseobacterium group</taxon>
        <taxon>Halpernia</taxon>
    </lineage>
</organism>